<feature type="active site" description="Nucleophile" evidence="4">
    <location>
        <position position="407"/>
    </location>
</feature>
<dbReference type="Gene3D" id="3.40.50.150">
    <property type="entry name" value="Vaccinia Virus protein VP39"/>
    <property type="match status" value="1"/>
</dbReference>
<dbReference type="PANTHER" id="PTHR11061:SF30">
    <property type="entry name" value="TRNA (URACIL(54)-C(5))-METHYLTRANSFERASE"/>
    <property type="match status" value="1"/>
</dbReference>
<keyword evidence="3 4" id="KW-0949">S-adenosyl-L-methionine</keyword>
<dbReference type="Gene3D" id="2.40.50.140">
    <property type="entry name" value="Nucleic acid-binding proteins"/>
    <property type="match status" value="1"/>
</dbReference>
<evidence type="ECO:0000313" key="6">
    <source>
        <dbReference type="EMBL" id="NDL66667.1"/>
    </source>
</evidence>
<evidence type="ECO:0000256" key="4">
    <source>
        <dbReference type="PROSITE-ProRule" id="PRU01024"/>
    </source>
</evidence>
<evidence type="ECO:0000313" key="7">
    <source>
        <dbReference type="Proteomes" id="UP000461585"/>
    </source>
</evidence>
<reference evidence="6 7" key="1">
    <citation type="submission" date="2020-01" db="EMBL/GenBank/DDBJ databases">
        <title>Anaeroalcalibacter tamaniensis gen. nov., sp. nov., moderately halophilic strictly anaerobic fermenter bacterium from mud volcano of Taman peninsula.</title>
        <authorList>
            <person name="Frolova A."/>
            <person name="Merkel A.Y."/>
            <person name="Slobodkin A.I."/>
        </authorList>
    </citation>
    <scope>NUCLEOTIDE SEQUENCE [LARGE SCALE GENOMIC DNA]</scope>
    <source>
        <strain evidence="6 7">F-3ap</strain>
    </source>
</reference>
<dbReference type="NCBIfam" id="TIGR00479">
    <property type="entry name" value="rumA"/>
    <property type="match status" value="1"/>
</dbReference>
<accession>A0A7X5HU18</accession>
<organism evidence="6 7">
    <name type="scientific">Anaerotalea alkaliphila</name>
    <dbReference type="NCBI Taxonomy" id="2662126"/>
    <lineage>
        <taxon>Bacteria</taxon>
        <taxon>Bacillati</taxon>
        <taxon>Bacillota</taxon>
        <taxon>Clostridia</taxon>
        <taxon>Eubacteriales</taxon>
        <taxon>Anaerotalea</taxon>
    </lineage>
</organism>
<name>A0A7X5HU18_9FIRM</name>
<protein>
    <submittedName>
        <fullName evidence="6">23S rRNA (Uracil(1939)-C(5))-methyltransferase RlmD</fullName>
        <ecNumber evidence="6">2.1.1.190</ecNumber>
    </submittedName>
</protein>
<feature type="binding site" evidence="4">
    <location>
        <position position="335"/>
    </location>
    <ligand>
        <name>S-adenosyl-L-methionine</name>
        <dbReference type="ChEBI" id="CHEBI:59789"/>
    </ligand>
</feature>
<dbReference type="AlphaFoldDB" id="A0A7X5HU18"/>
<dbReference type="Proteomes" id="UP000461585">
    <property type="component" value="Unassembled WGS sequence"/>
</dbReference>
<dbReference type="Pfam" id="PF05958">
    <property type="entry name" value="tRNA_U5-meth_tr"/>
    <property type="match status" value="1"/>
</dbReference>
<dbReference type="GO" id="GO:0006396">
    <property type="term" value="P:RNA processing"/>
    <property type="evidence" value="ECO:0007669"/>
    <property type="project" value="InterPro"/>
</dbReference>
<evidence type="ECO:0000256" key="1">
    <source>
        <dbReference type="ARBA" id="ARBA00022603"/>
    </source>
</evidence>
<evidence type="ECO:0000256" key="5">
    <source>
        <dbReference type="PROSITE-ProRule" id="PRU10015"/>
    </source>
</evidence>
<dbReference type="PROSITE" id="PS51687">
    <property type="entry name" value="SAM_MT_RNA_M5U"/>
    <property type="match status" value="1"/>
</dbReference>
<evidence type="ECO:0000256" key="3">
    <source>
        <dbReference type="ARBA" id="ARBA00022691"/>
    </source>
</evidence>
<proteinExistence type="inferred from homology"/>
<dbReference type="PROSITE" id="PS01230">
    <property type="entry name" value="TRMA_1"/>
    <property type="match status" value="1"/>
</dbReference>
<gene>
    <name evidence="6" type="primary">rlmD</name>
    <name evidence="6" type="ORF">GXN74_02745</name>
</gene>
<keyword evidence="1 4" id="KW-0489">Methyltransferase</keyword>
<comment type="caution">
    <text evidence="6">The sequence shown here is derived from an EMBL/GenBank/DDBJ whole genome shotgun (WGS) entry which is preliminary data.</text>
</comment>
<feature type="active site" evidence="5">
    <location>
        <position position="407"/>
    </location>
</feature>
<dbReference type="EC" id="2.1.1.190" evidence="6"/>
<keyword evidence="7" id="KW-1185">Reference proteome</keyword>
<dbReference type="Gene3D" id="2.40.50.1070">
    <property type="match status" value="1"/>
</dbReference>
<feature type="binding site" evidence="4">
    <location>
        <position position="380"/>
    </location>
    <ligand>
        <name>S-adenosyl-L-methionine</name>
        <dbReference type="ChEBI" id="CHEBI:59789"/>
    </ligand>
</feature>
<dbReference type="SUPFAM" id="SSF50249">
    <property type="entry name" value="Nucleic acid-binding proteins"/>
    <property type="match status" value="1"/>
</dbReference>
<feature type="binding site" evidence="4">
    <location>
        <position position="285"/>
    </location>
    <ligand>
        <name>S-adenosyl-L-methionine</name>
        <dbReference type="ChEBI" id="CHEBI:59789"/>
    </ligand>
</feature>
<dbReference type="InterPro" id="IPR012340">
    <property type="entry name" value="NA-bd_OB-fold"/>
</dbReference>
<dbReference type="GO" id="GO:0032259">
    <property type="term" value="P:methylation"/>
    <property type="evidence" value="ECO:0007669"/>
    <property type="project" value="UniProtKB-KW"/>
</dbReference>
<dbReference type="PANTHER" id="PTHR11061">
    <property type="entry name" value="RNA M5U METHYLTRANSFERASE"/>
    <property type="match status" value="1"/>
</dbReference>
<dbReference type="GO" id="GO:0008173">
    <property type="term" value="F:RNA methyltransferase activity"/>
    <property type="evidence" value="ECO:0007669"/>
    <property type="project" value="InterPro"/>
</dbReference>
<comment type="similarity">
    <text evidence="4">Belongs to the class I-like SAM-binding methyltransferase superfamily. RNA M5U methyltransferase family.</text>
</comment>
<sequence length="451" mass="50658">MKKNTMAAGVVERVAFPNKAVMEIEGVQVQVKNALPGQKVEIRLKKKRKNRWDGEVVKVLEPAPYEIQAPCPVFGVCGGCLYQQMPYGKQLEMKAAQVQELLSSLDTPYPFEGISPSPREYGYRNKMEYSFGDPFKDGPLTLGMHRRGSMHDIVDASDCRIVHPDFNRIVEATTAFFRERGIPFYHKRSHEGWLRYLLLRRGEKTGQLQVNLVTSSQMEVDLAPWVELLGALPLEHALTGVLHTISDTLSDAVKPDSTRVLRGELDFHERLLGLDFRISPFSFFQTNSLGAEVLYGVVQEYVGDMRDKLVYDLYAGTGTITQLLAGVARKAVGVEIVEEAVEAARRNAALNGLEHCEFIAGDVLGVLDSLEEKPDVIVLDPPREGVHHKALEKILRYGVRDIVYVSCKPTSLVEDLKLFLEKGYRLERVRCVDLFPSTPHVETVVLLNKHT</sequence>
<dbReference type="EMBL" id="JAAEEH010000004">
    <property type="protein sequence ID" value="NDL66667.1"/>
    <property type="molecule type" value="Genomic_DNA"/>
</dbReference>
<dbReference type="SUPFAM" id="SSF53335">
    <property type="entry name" value="S-adenosyl-L-methionine-dependent methyltransferases"/>
    <property type="match status" value="1"/>
</dbReference>
<dbReference type="RefSeq" id="WP_162369389.1">
    <property type="nucleotide sequence ID" value="NZ_JAAEEH010000004.1"/>
</dbReference>
<evidence type="ECO:0000256" key="2">
    <source>
        <dbReference type="ARBA" id="ARBA00022679"/>
    </source>
</evidence>
<dbReference type="InterPro" id="IPR029063">
    <property type="entry name" value="SAM-dependent_MTases_sf"/>
</dbReference>
<feature type="binding site" evidence="4">
    <location>
        <position position="314"/>
    </location>
    <ligand>
        <name>S-adenosyl-L-methionine</name>
        <dbReference type="ChEBI" id="CHEBI:59789"/>
    </ligand>
</feature>
<dbReference type="CDD" id="cd02440">
    <property type="entry name" value="AdoMet_MTases"/>
    <property type="match status" value="1"/>
</dbReference>
<keyword evidence="2 4" id="KW-0808">Transferase</keyword>
<dbReference type="InterPro" id="IPR030390">
    <property type="entry name" value="MeTrfase_TrmA_AS"/>
</dbReference>
<dbReference type="InterPro" id="IPR010280">
    <property type="entry name" value="U5_MeTrfase_fam"/>
</dbReference>